<accession>A0ABP8IBS4</accession>
<name>A0ABP8IBS4_9BACT</name>
<organism evidence="1 2">
    <name type="scientific">Hymenobacter saemangeumensis</name>
    <dbReference type="NCBI Taxonomy" id="1084522"/>
    <lineage>
        <taxon>Bacteria</taxon>
        <taxon>Pseudomonadati</taxon>
        <taxon>Bacteroidota</taxon>
        <taxon>Cytophagia</taxon>
        <taxon>Cytophagales</taxon>
        <taxon>Hymenobacteraceae</taxon>
        <taxon>Hymenobacter</taxon>
    </lineage>
</organism>
<dbReference type="Proteomes" id="UP001501153">
    <property type="component" value="Unassembled WGS sequence"/>
</dbReference>
<protein>
    <submittedName>
        <fullName evidence="1">SDR family oxidoreductase</fullName>
    </submittedName>
</protein>
<evidence type="ECO:0000313" key="1">
    <source>
        <dbReference type="EMBL" id="GAA4355615.1"/>
    </source>
</evidence>
<evidence type="ECO:0000313" key="2">
    <source>
        <dbReference type="Proteomes" id="UP001501153"/>
    </source>
</evidence>
<dbReference type="Gene3D" id="3.40.50.720">
    <property type="entry name" value="NAD(P)-binding Rossmann-like Domain"/>
    <property type="match status" value="1"/>
</dbReference>
<gene>
    <name evidence="1" type="ORF">GCM10023185_18600</name>
</gene>
<reference evidence="2" key="1">
    <citation type="journal article" date="2019" name="Int. J. Syst. Evol. Microbiol.">
        <title>The Global Catalogue of Microorganisms (GCM) 10K type strain sequencing project: providing services to taxonomists for standard genome sequencing and annotation.</title>
        <authorList>
            <consortium name="The Broad Institute Genomics Platform"/>
            <consortium name="The Broad Institute Genome Sequencing Center for Infectious Disease"/>
            <person name="Wu L."/>
            <person name="Ma J."/>
        </authorList>
    </citation>
    <scope>NUCLEOTIDE SEQUENCE [LARGE SCALE GENOMIC DNA]</scope>
    <source>
        <strain evidence="2">JCM 17923</strain>
    </source>
</reference>
<dbReference type="InterPro" id="IPR051783">
    <property type="entry name" value="NAD(P)-dependent_oxidoreduct"/>
</dbReference>
<dbReference type="SUPFAM" id="SSF51735">
    <property type="entry name" value="NAD(P)-binding Rossmann-fold domains"/>
    <property type="match status" value="1"/>
</dbReference>
<proteinExistence type="predicted"/>
<sequence length="293" mass="31270">MSNSNPGARSDGSPVSALPTVLVLGCGWLGLALARSLVAAGSTVLGTTTTPEQLPVLAAAGIQGYTLRLGADFGPSHEALLLRLLQAADVLVLNVPPRAAAAGAYPTLLRPVHRAVAAAGIRHVLFVSSTSVYPNEPRLMREHDAMSTRDAASDVLRAEGHFVPRYGQWLSTVVRLGGLIGPERAPGRFLAGRRDLSQGNAPVNLLHLTDAVGVLSSIIQHNIWGHTFNVCSASHPLRREFYPEAARFLGLEPPTFREETAPITGKTIDTSLVRSMVPYQFRHDDVLAALPFC</sequence>
<dbReference type="EMBL" id="BAABGZ010000018">
    <property type="protein sequence ID" value="GAA4355615.1"/>
    <property type="molecule type" value="Genomic_DNA"/>
</dbReference>
<comment type="caution">
    <text evidence="1">The sequence shown here is derived from an EMBL/GenBank/DDBJ whole genome shotgun (WGS) entry which is preliminary data.</text>
</comment>
<dbReference type="RefSeq" id="WP_345235758.1">
    <property type="nucleotide sequence ID" value="NZ_BAABGZ010000018.1"/>
</dbReference>
<dbReference type="PANTHER" id="PTHR48079">
    <property type="entry name" value="PROTEIN YEEZ"/>
    <property type="match status" value="1"/>
</dbReference>
<dbReference type="InterPro" id="IPR036291">
    <property type="entry name" value="NAD(P)-bd_dom_sf"/>
</dbReference>
<dbReference type="PANTHER" id="PTHR48079:SF6">
    <property type="entry name" value="NAD(P)-BINDING DOMAIN-CONTAINING PROTEIN-RELATED"/>
    <property type="match status" value="1"/>
</dbReference>
<keyword evidence="2" id="KW-1185">Reference proteome</keyword>